<feature type="non-terminal residue" evidence="1">
    <location>
        <position position="1"/>
    </location>
</feature>
<dbReference type="AlphaFoldDB" id="A0A409YX29"/>
<evidence type="ECO:0000313" key="1">
    <source>
        <dbReference type="EMBL" id="PPR07584.1"/>
    </source>
</evidence>
<keyword evidence="2" id="KW-1185">Reference proteome</keyword>
<sequence>QSLLSEPPPSFSPYQPSRTPLASLPESYRLLLPISPFRHDYVFHSSSFRPPHLLELRSRDRGPRRTCLGAGCTCTLQLVVQSMESGCSISRSPSPSSLSARYLCPSTSFPFGNFAQVVPQASPTSDADSSPSNFLFLGTDRGGARVTECKLSNIQAPDYPYISRSSSVRSMPVQDGLLTTNSVERKEIGSSGGPWVDVVKDLKGALTNVGSCRTTGTSPLNGCLTVRRGV</sequence>
<proteinExistence type="predicted"/>
<organism evidence="1 2">
    <name type="scientific">Gymnopilus dilepis</name>
    <dbReference type="NCBI Taxonomy" id="231916"/>
    <lineage>
        <taxon>Eukaryota</taxon>
        <taxon>Fungi</taxon>
        <taxon>Dikarya</taxon>
        <taxon>Basidiomycota</taxon>
        <taxon>Agaricomycotina</taxon>
        <taxon>Agaricomycetes</taxon>
        <taxon>Agaricomycetidae</taxon>
        <taxon>Agaricales</taxon>
        <taxon>Agaricineae</taxon>
        <taxon>Hymenogastraceae</taxon>
        <taxon>Gymnopilus</taxon>
    </lineage>
</organism>
<gene>
    <name evidence="1" type="ORF">CVT26_002257</name>
</gene>
<dbReference type="EMBL" id="NHYE01000079">
    <property type="protein sequence ID" value="PPR07584.1"/>
    <property type="molecule type" value="Genomic_DNA"/>
</dbReference>
<reference evidence="1 2" key="1">
    <citation type="journal article" date="2018" name="Evol. Lett.">
        <title>Horizontal gene cluster transfer increased hallucinogenic mushroom diversity.</title>
        <authorList>
            <person name="Reynolds H.T."/>
            <person name="Vijayakumar V."/>
            <person name="Gluck-Thaler E."/>
            <person name="Korotkin H.B."/>
            <person name="Matheny P.B."/>
            <person name="Slot J.C."/>
        </authorList>
    </citation>
    <scope>NUCLEOTIDE SEQUENCE [LARGE SCALE GENOMIC DNA]</scope>
    <source>
        <strain evidence="1 2">SRW20</strain>
    </source>
</reference>
<protein>
    <submittedName>
        <fullName evidence="1">Uncharacterized protein</fullName>
    </submittedName>
</protein>
<name>A0A409YX29_9AGAR</name>
<dbReference type="InParanoid" id="A0A409YX29"/>
<evidence type="ECO:0000313" key="2">
    <source>
        <dbReference type="Proteomes" id="UP000284706"/>
    </source>
</evidence>
<comment type="caution">
    <text evidence="1">The sequence shown here is derived from an EMBL/GenBank/DDBJ whole genome shotgun (WGS) entry which is preliminary data.</text>
</comment>
<dbReference type="Proteomes" id="UP000284706">
    <property type="component" value="Unassembled WGS sequence"/>
</dbReference>
<accession>A0A409YX29</accession>